<proteinExistence type="predicted"/>
<dbReference type="EMBL" id="MN739484">
    <property type="protein sequence ID" value="QHT07635.1"/>
    <property type="molecule type" value="Genomic_DNA"/>
</dbReference>
<name>A0A6C0CVV3_9ZZZZ</name>
<accession>A0A6C0CVV3</accession>
<organism evidence="1">
    <name type="scientific">viral metagenome</name>
    <dbReference type="NCBI Taxonomy" id="1070528"/>
    <lineage>
        <taxon>unclassified sequences</taxon>
        <taxon>metagenomes</taxon>
        <taxon>organismal metagenomes</taxon>
    </lineage>
</organism>
<sequence>MEIESFIHDLPIDIQHYIYEKVLEVRKPKKVLSIELKQDIESYCLFPHIVDKYRIMFHGMHHLDWVENAIINIMNDHHTIGMGGLFTNIHQDLRNAFPKYTDEEIRTTLLEESHLQRLWRYMPPKKRIDLYLESCDNIF</sequence>
<evidence type="ECO:0000313" key="1">
    <source>
        <dbReference type="EMBL" id="QHT07635.1"/>
    </source>
</evidence>
<protein>
    <submittedName>
        <fullName evidence="1">Uncharacterized protein</fullName>
    </submittedName>
</protein>
<reference evidence="1" key="1">
    <citation type="journal article" date="2020" name="Nature">
        <title>Giant virus diversity and host interactions through global metagenomics.</title>
        <authorList>
            <person name="Schulz F."/>
            <person name="Roux S."/>
            <person name="Paez-Espino D."/>
            <person name="Jungbluth S."/>
            <person name="Walsh D.A."/>
            <person name="Denef V.J."/>
            <person name="McMahon K.D."/>
            <person name="Konstantinidis K.T."/>
            <person name="Eloe-Fadrosh E.A."/>
            <person name="Kyrpides N.C."/>
            <person name="Woyke T."/>
        </authorList>
    </citation>
    <scope>NUCLEOTIDE SEQUENCE</scope>
    <source>
        <strain evidence="1">GVMAG-M-3300021964-36</strain>
    </source>
</reference>
<dbReference type="AlphaFoldDB" id="A0A6C0CVV3"/>